<proteinExistence type="predicted"/>
<evidence type="ECO:0000313" key="2">
    <source>
        <dbReference type="Proteomes" id="UP000281553"/>
    </source>
</evidence>
<protein>
    <submittedName>
        <fullName evidence="1">Uncharacterized protein</fullName>
    </submittedName>
</protein>
<dbReference type="EMBL" id="UYRU01057205">
    <property type="protein sequence ID" value="VDN13733.1"/>
    <property type="molecule type" value="Genomic_DNA"/>
</dbReference>
<dbReference type="Proteomes" id="UP000281553">
    <property type="component" value="Unassembled WGS sequence"/>
</dbReference>
<dbReference type="AlphaFoldDB" id="A0A3P7LS20"/>
<dbReference type="OrthoDB" id="337870at2759"/>
<gene>
    <name evidence="1" type="ORF">DILT_LOCUS9564</name>
</gene>
<evidence type="ECO:0000313" key="1">
    <source>
        <dbReference type="EMBL" id="VDN13733.1"/>
    </source>
</evidence>
<name>A0A3P7LS20_DIBLA</name>
<reference evidence="1 2" key="1">
    <citation type="submission" date="2018-11" db="EMBL/GenBank/DDBJ databases">
        <authorList>
            <consortium name="Pathogen Informatics"/>
        </authorList>
    </citation>
    <scope>NUCLEOTIDE SEQUENCE [LARGE SCALE GENOMIC DNA]</scope>
</reference>
<keyword evidence="2" id="KW-1185">Reference proteome</keyword>
<sequence>MFLFSAGALQAIELSSRIFFPWSSTHATNEKPMHILANGLSLSERNFLVAAVCHPTASTTSPLPVINDGGASQDPLSRLQEVLSKALASQQDRGHVLSLSGGIALNGIQLTPSSPDVALTSQSSWPENLVKEAWNACDPSTGISIMQIGESSCVL</sequence>
<accession>A0A3P7LS20</accession>
<organism evidence="1 2">
    <name type="scientific">Dibothriocephalus latus</name>
    <name type="common">Fish tapeworm</name>
    <name type="synonym">Diphyllobothrium latum</name>
    <dbReference type="NCBI Taxonomy" id="60516"/>
    <lineage>
        <taxon>Eukaryota</taxon>
        <taxon>Metazoa</taxon>
        <taxon>Spiralia</taxon>
        <taxon>Lophotrochozoa</taxon>
        <taxon>Platyhelminthes</taxon>
        <taxon>Cestoda</taxon>
        <taxon>Eucestoda</taxon>
        <taxon>Diphyllobothriidea</taxon>
        <taxon>Diphyllobothriidae</taxon>
        <taxon>Dibothriocephalus</taxon>
    </lineage>
</organism>